<protein>
    <recommendedName>
        <fullName evidence="5">Translation initiation factor IF-2</fullName>
    </recommendedName>
</protein>
<keyword evidence="2" id="KW-0732">Signal</keyword>
<feature type="chain" id="PRO_5045562781" description="Translation initiation factor IF-2" evidence="2">
    <location>
        <begin position="38"/>
        <end position="137"/>
    </location>
</feature>
<organism evidence="3 4">
    <name type="scientific">Rhizosaccharibacter radicis</name>
    <dbReference type="NCBI Taxonomy" id="2782605"/>
    <lineage>
        <taxon>Bacteria</taxon>
        <taxon>Pseudomonadati</taxon>
        <taxon>Pseudomonadota</taxon>
        <taxon>Alphaproteobacteria</taxon>
        <taxon>Acetobacterales</taxon>
        <taxon>Acetobacteraceae</taxon>
        <taxon>Rhizosaccharibacter</taxon>
    </lineage>
</organism>
<evidence type="ECO:0000313" key="3">
    <source>
        <dbReference type="EMBL" id="MCQ8241197.1"/>
    </source>
</evidence>
<name>A0ABT1VZ76_9PROT</name>
<feature type="region of interest" description="Disordered" evidence="1">
    <location>
        <begin position="110"/>
        <end position="137"/>
    </location>
</feature>
<evidence type="ECO:0000256" key="1">
    <source>
        <dbReference type="SAM" id="MobiDB-lite"/>
    </source>
</evidence>
<gene>
    <name evidence="3" type="ORF">NFI88_10135</name>
</gene>
<comment type="caution">
    <text evidence="3">The sequence shown here is derived from an EMBL/GenBank/DDBJ whole genome shotgun (WGS) entry which is preliminary data.</text>
</comment>
<dbReference type="Proteomes" id="UP001524547">
    <property type="component" value="Unassembled WGS sequence"/>
</dbReference>
<reference evidence="3 4" key="1">
    <citation type="submission" date="2022-06" db="EMBL/GenBank/DDBJ databases">
        <title>Rhizosaccharibacter gen. nov. sp. nov. KSS12, endophytic bacteria isolated from sugarcane.</title>
        <authorList>
            <person name="Pitiwittayakul N."/>
        </authorList>
    </citation>
    <scope>NUCLEOTIDE SEQUENCE [LARGE SCALE GENOMIC DNA]</scope>
    <source>
        <strain evidence="3 4">KSS12</strain>
    </source>
</reference>
<evidence type="ECO:0000313" key="4">
    <source>
        <dbReference type="Proteomes" id="UP001524547"/>
    </source>
</evidence>
<sequence>MTPFTLDHRAARPRRASSASLLLVGLSAVTMSSAAWAQAAPGAGNPAAAAAAGQPAIATGMPAAPAGIGGGGLTPTPGPGLVPVAPGSPVLSGGAAGTANNAGLGANAPTGNAMAVPPPAIQNVPTPRDIRGRYRPR</sequence>
<evidence type="ECO:0000256" key="2">
    <source>
        <dbReference type="SAM" id="SignalP"/>
    </source>
</evidence>
<feature type="signal peptide" evidence="2">
    <location>
        <begin position="1"/>
        <end position="37"/>
    </location>
</feature>
<evidence type="ECO:0008006" key="5">
    <source>
        <dbReference type="Google" id="ProtNLM"/>
    </source>
</evidence>
<proteinExistence type="predicted"/>
<accession>A0ABT1VZ76</accession>
<dbReference type="RefSeq" id="WP_422919933.1">
    <property type="nucleotide sequence ID" value="NZ_JAMZEJ010000005.1"/>
</dbReference>
<feature type="compositionally biased region" description="Basic and acidic residues" evidence="1">
    <location>
        <begin position="128"/>
        <end position="137"/>
    </location>
</feature>
<dbReference type="EMBL" id="JAMZEJ010000005">
    <property type="protein sequence ID" value="MCQ8241197.1"/>
    <property type="molecule type" value="Genomic_DNA"/>
</dbReference>
<keyword evidence="4" id="KW-1185">Reference proteome</keyword>
<feature type="region of interest" description="Disordered" evidence="1">
    <location>
        <begin position="59"/>
        <end position="85"/>
    </location>
</feature>